<sequence>MTETEGSAQVRARVSRARGAMLARQGGRNSDLGGQALRRHAPLKPGPDAFLRAAARQLNLTGRGFDRVLRVARTVADLAGSADISEAHLAEAVTYRPRELS</sequence>
<dbReference type="InterPro" id="IPR027417">
    <property type="entry name" value="P-loop_NTPase"/>
</dbReference>
<organism evidence="3 4">
    <name type="scientific">Deinococcus aetherius</name>
    <dbReference type="NCBI Taxonomy" id="200252"/>
    <lineage>
        <taxon>Bacteria</taxon>
        <taxon>Thermotogati</taxon>
        <taxon>Deinococcota</taxon>
        <taxon>Deinococci</taxon>
        <taxon>Deinococcales</taxon>
        <taxon>Deinococcaceae</taxon>
        <taxon>Deinococcus</taxon>
    </lineage>
</organism>
<evidence type="ECO:0000259" key="2">
    <source>
        <dbReference type="Pfam" id="PF13335"/>
    </source>
</evidence>
<dbReference type="RefSeq" id="WP_264777009.1">
    <property type="nucleotide sequence ID" value="NZ_AP026560.1"/>
</dbReference>
<dbReference type="EMBL" id="AP026560">
    <property type="protein sequence ID" value="BDP41230.1"/>
    <property type="molecule type" value="Genomic_DNA"/>
</dbReference>
<dbReference type="Proteomes" id="UP001064971">
    <property type="component" value="Chromosome"/>
</dbReference>
<keyword evidence="4" id="KW-1185">Reference proteome</keyword>
<feature type="region of interest" description="Disordered" evidence="1">
    <location>
        <begin position="20"/>
        <end position="45"/>
    </location>
</feature>
<gene>
    <name evidence="3" type="ORF">DAETH_11990</name>
</gene>
<feature type="domain" description="Mg chelatase-related protein C-terminal" evidence="2">
    <location>
        <begin position="5"/>
        <end position="96"/>
    </location>
</feature>
<dbReference type="InterPro" id="IPR025158">
    <property type="entry name" value="Mg_chelat-rel_C"/>
</dbReference>
<evidence type="ECO:0000313" key="4">
    <source>
        <dbReference type="Proteomes" id="UP001064971"/>
    </source>
</evidence>
<dbReference type="Pfam" id="PF13335">
    <property type="entry name" value="Mg_chelatase_C"/>
    <property type="match status" value="1"/>
</dbReference>
<evidence type="ECO:0000313" key="3">
    <source>
        <dbReference type="EMBL" id="BDP41230.1"/>
    </source>
</evidence>
<proteinExistence type="predicted"/>
<name>A0ABM8ABS7_9DEIO</name>
<protein>
    <recommendedName>
        <fullName evidence="2">Mg chelatase-related protein C-terminal domain-containing protein</fullName>
    </recommendedName>
</protein>
<dbReference type="Gene3D" id="3.40.50.300">
    <property type="entry name" value="P-loop containing nucleotide triphosphate hydrolases"/>
    <property type="match status" value="1"/>
</dbReference>
<accession>A0ABM8ABS7</accession>
<evidence type="ECO:0000256" key="1">
    <source>
        <dbReference type="SAM" id="MobiDB-lite"/>
    </source>
</evidence>
<reference evidence="3" key="1">
    <citation type="submission" date="2022-07" db="EMBL/GenBank/DDBJ databases">
        <title>Complete Genome Sequence of the Radioresistant Bacterium Deinococcus aetherius ST0316, Isolated from the Air Dust collected in Lower Stratosphere above Japan.</title>
        <authorList>
            <person name="Satoh K."/>
            <person name="Hagiwara K."/>
            <person name="Katsumata K."/>
            <person name="Kubo A."/>
            <person name="Yokobori S."/>
            <person name="Yamagishi A."/>
            <person name="Oono Y."/>
            <person name="Narumi I."/>
        </authorList>
    </citation>
    <scope>NUCLEOTIDE SEQUENCE</scope>
    <source>
        <strain evidence="3">ST0316</strain>
    </source>
</reference>